<evidence type="ECO:0000256" key="2">
    <source>
        <dbReference type="SAM" id="SignalP"/>
    </source>
</evidence>
<feature type="domain" description="DUF1996" evidence="3">
    <location>
        <begin position="35"/>
        <end position="283"/>
    </location>
</feature>
<dbReference type="VEuPathDB" id="FungiDB:BTJ68_03164"/>
<dbReference type="EMBL" id="MUNK01000024">
    <property type="protein sequence ID" value="OTA37057.1"/>
    <property type="molecule type" value="Genomic_DNA"/>
</dbReference>
<accession>A0A1Z5TM14</accession>
<feature type="compositionally biased region" description="Basic residues" evidence="1">
    <location>
        <begin position="492"/>
        <end position="508"/>
    </location>
</feature>
<comment type="caution">
    <text evidence="4">The sequence shown here is derived from an EMBL/GenBank/DDBJ whole genome shotgun (WGS) entry which is preliminary data.</text>
</comment>
<dbReference type="PANTHER" id="PTHR43662:SF7">
    <property type="entry name" value="DUF1996 DOMAIN-CONTAINING PROTEIN"/>
    <property type="match status" value="1"/>
</dbReference>
<dbReference type="PANTHER" id="PTHR43662">
    <property type="match status" value="1"/>
</dbReference>
<dbReference type="InParanoid" id="A0A1Z5TM14"/>
<feature type="chain" id="PRO_5012419138" description="DUF1996 domain-containing protein" evidence="2">
    <location>
        <begin position="20"/>
        <end position="508"/>
    </location>
</feature>
<name>A0A1Z5TM14_HORWE</name>
<feature type="region of interest" description="Disordered" evidence="1">
    <location>
        <begin position="414"/>
        <end position="448"/>
    </location>
</feature>
<feature type="compositionally biased region" description="Low complexity" evidence="1">
    <location>
        <begin position="366"/>
        <end position="380"/>
    </location>
</feature>
<dbReference type="Proteomes" id="UP000194280">
    <property type="component" value="Unassembled WGS sequence"/>
</dbReference>
<dbReference type="AlphaFoldDB" id="A0A1Z5TM14"/>
<dbReference type="STRING" id="1157616.A0A1Z5TM14"/>
<protein>
    <recommendedName>
        <fullName evidence="3">DUF1996 domain-containing protein</fullName>
    </recommendedName>
</protein>
<feature type="compositionally biased region" description="Polar residues" evidence="1">
    <location>
        <begin position="418"/>
        <end position="432"/>
    </location>
</feature>
<sequence length="508" mass="54606">MRSQAAAVALTTFVSSASAFWRMPCRSVTGRGRMDPIVNPGEISAHVHTFHGSGNIGMNSTSADLMDSYDSSCTSCGVKEDHSAYWTPALYFQYGNGTTVMVDQVGGMLAYYLYYLKDVKAFPKGFQMIAGNDMLRDFTGPFPDAPLSEWPSDPSDQFFLSQRALGFNCLNYNKDPEPSLYRHKMPSKEYLDAHCTDGIRIELAFPSCGKSGELDSDDHRSHVAYPNLVKEGNCPDGFDVHYPFLFFETIWATNNFAGDEGQFLLSYGDPTGAGYHGDFVMGWKSEEFLQSALDTCQSQSGQVSDCSLFTLQDDAESAQCTFSMPEDLDGDDCSGPRDGLPVNVPIQYGPENATKYPVAGRHGVKTSSMGSASSAPSTFSEGPTVSYSAADPASTSTAQGGIVVAMATSGAGHAIGPQASSTLSTETQTMKVSSSEAPSSSITASPSIEDAAESDNIVATSYITHADENKVIELAIEEVDVTVTATPSAHAGNHKRHLHNHLHHHGRR</sequence>
<keyword evidence="2" id="KW-0732">Signal</keyword>
<organism evidence="4 5">
    <name type="scientific">Hortaea werneckii EXF-2000</name>
    <dbReference type="NCBI Taxonomy" id="1157616"/>
    <lineage>
        <taxon>Eukaryota</taxon>
        <taxon>Fungi</taxon>
        <taxon>Dikarya</taxon>
        <taxon>Ascomycota</taxon>
        <taxon>Pezizomycotina</taxon>
        <taxon>Dothideomycetes</taxon>
        <taxon>Dothideomycetidae</taxon>
        <taxon>Mycosphaerellales</taxon>
        <taxon>Teratosphaeriaceae</taxon>
        <taxon>Hortaea</taxon>
    </lineage>
</organism>
<evidence type="ECO:0000259" key="3">
    <source>
        <dbReference type="Pfam" id="PF09362"/>
    </source>
</evidence>
<evidence type="ECO:0000313" key="5">
    <source>
        <dbReference type="Proteomes" id="UP000194280"/>
    </source>
</evidence>
<feature type="signal peptide" evidence="2">
    <location>
        <begin position="1"/>
        <end position="19"/>
    </location>
</feature>
<keyword evidence="5" id="KW-1185">Reference proteome</keyword>
<proteinExistence type="predicted"/>
<feature type="region of interest" description="Disordered" evidence="1">
    <location>
        <begin position="486"/>
        <end position="508"/>
    </location>
</feature>
<evidence type="ECO:0000313" key="4">
    <source>
        <dbReference type="EMBL" id="OTA37057.1"/>
    </source>
</evidence>
<dbReference type="InterPro" id="IPR018535">
    <property type="entry name" value="DUF1996"/>
</dbReference>
<dbReference type="Pfam" id="PF09362">
    <property type="entry name" value="DUF1996"/>
    <property type="match status" value="1"/>
</dbReference>
<feature type="region of interest" description="Disordered" evidence="1">
    <location>
        <begin position="357"/>
        <end position="393"/>
    </location>
</feature>
<evidence type="ECO:0000256" key="1">
    <source>
        <dbReference type="SAM" id="MobiDB-lite"/>
    </source>
</evidence>
<feature type="compositionally biased region" description="Polar residues" evidence="1">
    <location>
        <begin position="381"/>
        <end position="393"/>
    </location>
</feature>
<dbReference type="OrthoDB" id="74764at2759"/>
<reference evidence="4 5" key="1">
    <citation type="submission" date="2017-01" db="EMBL/GenBank/DDBJ databases">
        <title>The recent genome duplication of the halophilic yeast Hortaea werneckii: insights from long-read sequencing.</title>
        <authorList>
            <person name="Sinha S."/>
            <person name="Flibotte S."/>
            <person name="Neira M."/>
            <person name="Lenassi M."/>
            <person name="Gostincar C."/>
            <person name="Stajich J.E."/>
            <person name="Nislow C.E."/>
        </authorList>
    </citation>
    <scope>NUCLEOTIDE SEQUENCE [LARGE SCALE GENOMIC DNA]</scope>
    <source>
        <strain evidence="4 5">EXF-2000</strain>
    </source>
</reference>
<gene>
    <name evidence="4" type="ORF">BTJ68_03164</name>
</gene>
<feature type="compositionally biased region" description="Low complexity" evidence="1">
    <location>
        <begin position="433"/>
        <end position="448"/>
    </location>
</feature>